<evidence type="ECO:0000259" key="2">
    <source>
        <dbReference type="PROSITE" id="PS50089"/>
    </source>
</evidence>
<evidence type="ECO:0000313" key="3">
    <source>
        <dbReference type="EMBL" id="QHT21119.1"/>
    </source>
</evidence>
<dbReference type="SMART" id="SM00184">
    <property type="entry name" value="RING"/>
    <property type="match status" value="1"/>
</dbReference>
<organism evidence="3">
    <name type="scientific">viral metagenome</name>
    <dbReference type="NCBI Taxonomy" id="1070528"/>
    <lineage>
        <taxon>unclassified sequences</taxon>
        <taxon>metagenomes</taxon>
        <taxon>organismal metagenomes</taxon>
    </lineage>
</organism>
<dbReference type="PROSITE" id="PS50089">
    <property type="entry name" value="ZF_RING_2"/>
    <property type="match status" value="1"/>
</dbReference>
<sequence>MPSQTRRLSSSSKKRYAATRIQARVRGKQTRKQHSRSIKQIYTNLELTTQCALCHEHMARTEPITKLECGHEFHKECIEKSLGAGFNSCPLCRTHISSAIISARHLVIPVSRPVISYNQIPFNRDRANAINNRIVARRVREHTRARIYEYNMANTHRTHADVESSPTFRRLFLNDVRARQALARAEEYVIRHS</sequence>
<dbReference type="PROSITE" id="PS50096">
    <property type="entry name" value="IQ"/>
    <property type="match status" value="1"/>
</dbReference>
<name>A0A6C0DYI2_9ZZZZ</name>
<protein>
    <recommendedName>
        <fullName evidence="2">RING-type domain-containing protein</fullName>
    </recommendedName>
</protein>
<dbReference type="Pfam" id="PF13639">
    <property type="entry name" value="zf-RING_2"/>
    <property type="match status" value="1"/>
</dbReference>
<dbReference type="CDD" id="cd16448">
    <property type="entry name" value="RING-H2"/>
    <property type="match status" value="1"/>
</dbReference>
<accession>A0A6C0DYI2</accession>
<feature type="compositionally biased region" description="Polar residues" evidence="1">
    <location>
        <begin position="1"/>
        <end position="11"/>
    </location>
</feature>
<dbReference type="AlphaFoldDB" id="A0A6C0DYI2"/>
<feature type="domain" description="RING-type" evidence="2">
    <location>
        <begin position="51"/>
        <end position="93"/>
    </location>
</feature>
<evidence type="ECO:0000256" key="1">
    <source>
        <dbReference type="SAM" id="MobiDB-lite"/>
    </source>
</evidence>
<dbReference type="PANTHER" id="PTHR47662:SF1">
    <property type="entry name" value="RING-TYPE DOMAIN-CONTAINING PROTEIN"/>
    <property type="match status" value="1"/>
</dbReference>
<proteinExistence type="predicted"/>
<reference evidence="3" key="1">
    <citation type="journal article" date="2020" name="Nature">
        <title>Giant virus diversity and host interactions through global metagenomics.</title>
        <authorList>
            <person name="Schulz F."/>
            <person name="Roux S."/>
            <person name="Paez-Espino D."/>
            <person name="Jungbluth S."/>
            <person name="Walsh D.A."/>
            <person name="Denef V.J."/>
            <person name="McMahon K.D."/>
            <person name="Konstantinidis K.T."/>
            <person name="Eloe-Fadrosh E.A."/>
            <person name="Kyrpides N.C."/>
            <person name="Woyke T."/>
        </authorList>
    </citation>
    <scope>NUCLEOTIDE SEQUENCE</scope>
    <source>
        <strain evidence="3">GVMAG-M-3300023174-75</strain>
    </source>
</reference>
<dbReference type="SUPFAM" id="SSF57850">
    <property type="entry name" value="RING/U-box"/>
    <property type="match status" value="1"/>
</dbReference>
<dbReference type="PANTHER" id="PTHR47662">
    <property type="entry name" value="RING-TYPE DOMAIN-CONTAINING PROTEIN"/>
    <property type="match status" value="1"/>
</dbReference>
<feature type="region of interest" description="Disordered" evidence="1">
    <location>
        <begin position="1"/>
        <end position="20"/>
    </location>
</feature>
<dbReference type="InterPro" id="IPR001841">
    <property type="entry name" value="Znf_RING"/>
</dbReference>
<dbReference type="Gene3D" id="3.30.40.10">
    <property type="entry name" value="Zinc/RING finger domain, C3HC4 (zinc finger)"/>
    <property type="match status" value="1"/>
</dbReference>
<dbReference type="InterPro" id="IPR013083">
    <property type="entry name" value="Znf_RING/FYVE/PHD"/>
</dbReference>
<dbReference type="EMBL" id="MN739685">
    <property type="protein sequence ID" value="QHT21119.1"/>
    <property type="molecule type" value="Genomic_DNA"/>
</dbReference>